<dbReference type="Proteomes" id="UP001519295">
    <property type="component" value="Unassembled WGS sequence"/>
</dbReference>
<protein>
    <submittedName>
        <fullName evidence="1">Uncharacterized protein</fullName>
    </submittedName>
</protein>
<gene>
    <name evidence="1" type="ORF">JOF36_005967</name>
</gene>
<reference evidence="1 2" key="1">
    <citation type="submission" date="2021-03" db="EMBL/GenBank/DDBJ databases">
        <title>Sequencing the genomes of 1000 actinobacteria strains.</title>
        <authorList>
            <person name="Klenk H.-P."/>
        </authorList>
    </citation>
    <scope>NUCLEOTIDE SEQUENCE [LARGE SCALE GENOMIC DNA]</scope>
    <source>
        <strain evidence="1 2">DSM 45256</strain>
    </source>
</reference>
<proteinExistence type="predicted"/>
<name>A0ABS4W2N0_9PSEU</name>
<evidence type="ECO:0000313" key="1">
    <source>
        <dbReference type="EMBL" id="MBP2370271.1"/>
    </source>
</evidence>
<dbReference type="RefSeq" id="WP_210033375.1">
    <property type="nucleotide sequence ID" value="NZ_JAGINU010000001.1"/>
</dbReference>
<evidence type="ECO:0000313" key="2">
    <source>
        <dbReference type="Proteomes" id="UP001519295"/>
    </source>
</evidence>
<comment type="caution">
    <text evidence="1">The sequence shown here is derived from an EMBL/GenBank/DDBJ whole genome shotgun (WGS) entry which is preliminary data.</text>
</comment>
<accession>A0ABS4W2N0</accession>
<sequence>MKTAPAAQPVADPAIPRMLRAVADHLDANPDLTAPASIFSIHATCAGGPLLQIQLHRTTADAFDRWAESIGTTTRIERDKARANGHIGTHSVDVLGLLIKRCFRPDTPG</sequence>
<keyword evidence="2" id="KW-1185">Reference proteome</keyword>
<dbReference type="EMBL" id="JAGINU010000001">
    <property type="protein sequence ID" value="MBP2370271.1"/>
    <property type="molecule type" value="Genomic_DNA"/>
</dbReference>
<organism evidence="1 2">
    <name type="scientific">Pseudonocardia parietis</name>
    <dbReference type="NCBI Taxonomy" id="570936"/>
    <lineage>
        <taxon>Bacteria</taxon>
        <taxon>Bacillati</taxon>
        <taxon>Actinomycetota</taxon>
        <taxon>Actinomycetes</taxon>
        <taxon>Pseudonocardiales</taxon>
        <taxon>Pseudonocardiaceae</taxon>
        <taxon>Pseudonocardia</taxon>
    </lineage>
</organism>